<proteinExistence type="inferred from homology"/>
<protein>
    <submittedName>
        <fullName evidence="6">AfsR family transcriptional regulator</fullName>
    </submittedName>
</protein>
<comment type="similarity">
    <text evidence="1">Belongs to the AfsR/DnrI/RedD regulatory family.</text>
</comment>
<name>A0A365GVT7_9ACTN</name>
<feature type="compositionally biased region" description="Pro residues" evidence="4">
    <location>
        <begin position="242"/>
        <end position="251"/>
    </location>
</feature>
<dbReference type="Pfam" id="PF00486">
    <property type="entry name" value="Trans_reg_C"/>
    <property type="match status" value="1"/>
</dbReference>
<dbReference type="AlphaFoldDB" id="A0A365GVT7"/>
<dbReference type="InterPro" id="IPR005158">
    <property type="entry name" value="BTAD"/>
</dbReference>
<dbReference type="InterPro" id="IPR027417">
    <property type="entry name" value="P-loop_NTPase"/>
</dbReference>
<sequence length="1085" mass="115078">MRIGILGPLEVRADGRPVEIGGPRLRALLTLLALRADRPVPAEQLIDDLWAGDPPAGAANALQSLVSRLRALLGRDRVASTAGGYRLAVPPAAVDAFDFETRVERSRTSADPATTADGLRAALGLWRGPALADAADLPCAAAPIARLDGLRRAALDRRIEADLALGRHTELIPELSALVTADPLREPPRGQLMRALRAAGRRAEALAVYEETRRSLADALGADPSPELRAVHLSLLRDEEPVPPPADAPGPRPRRTSFVGREDEIDRIVGLLAETRLVTLTGPGGAGKTRLSLESVDRLAGRSPDGVHLVELAPLTDPAEVPYAALTALGLRDAPPVPAPRGRSAEGPGPLARLAGALATRRALLLLDNCEHLVDAAADLADRLLAACPGVRILATSREPLAVPGEALWPVEPLPSPPEGADAAAALRSPAVRLLADRAAAVQPGFAVTDANAAAVTAICRALDGMPLAIELAAARLRAFTPAQLAGRLDDRFRLLTGGSRTALPRHRTLRATVEWSWDLLDPAEQVLWRRLSLFSGGATVAAIEAVCAGPGLPAADVLATLAALVDKSLVTVTGDAEPAEEPRYRMLETLRAYGLDRAQAAGDLDRTRRAHTAHFTALAEAAEPRLRGPEQLAWLDRLSAEHDNLHGALRRSLAAGDTAAAVRLVAALGWYWLLRGHLTEGGELADATLARPDLGADRATALAYMVSALTAIEGTGRFDRAGDWLRAAQEVVESLDGAAGTSHPLLRLLEPLCLIYEAGGWRRTGQALVPLFEDPDVWVRAFSRLLYGLAMINEGLAEEAEAHYTAARERFLALGERWGLAFALSSLAEVASWRGERRTAVDLYTESSRLLTELGTRENSPHIHVRNAYELWLLGERDRALALVESVRASAERTGSIEALAGAEYAYGEFARRLGDLTEAGRRFDRALELVGGTDGRPHAPPQFRAIIISAQGLLDAGRGDLERARARHAEAMRAAIASEDSPVVAQTVVGFADLAMRAGDPAECAELLGCSDALRGMPDRSSPDAVRLAEEARAALGPDGYAAAYARGRATASEDVPARLGVECPADRPAPTAAGPDPGRAKR</sequence>
<evidence type="ECO:0000256" key="2">
    <source>
        <dbReference type="ARBA" id="ARBA00023125"/>
    </source>
</evidence>
<dbReference type="EMBL" id="QLYX01000023">
    <property type="protein sequence ID" value="RAY10910.1"/>
    <property type="molecule type" value="Genomic_DNA"/>
</dbReference>
<evidence type="ECO:0000313" key="6">
    <source>
        <dbReference type="EMBL" id="RAY10910.1"/>
    </source>
</evidence>
<dbReference type="Gene3D" id="1.10.10.10">
    <property type="entry name" value="Winged helix-like DNA-binding domain superfamily/Winged helix DNA-binding domain"/>
    <property type="match status" value="1"/>
</dbReference>
<feature type="region of interest" description="Disordered" evidence="4">
    <location>
        <begin position="237"/>
        <end position="257"/>
    </location>
</feature>
<evidence type="ECO:0000259" key="5">
    <source>
        <dbReference type="PROSITE" id="PS51755"/>
    </source>
</evidence>
<dbReference type="PANTHER" id="PTHR47691:SF3">
    <property type="entry name" value="HTH-TYPE TRANSCRIPTIONAL REGULATOR RV0890C-RELATED"/>
    <property type="match status" value="1"/>
</dbReference>
<dbReference type="InterPro" id="IPR016032">
    <property type="entry name" value="Sig_transdc_resp-reg_C-effctor"/>
</dbReference>
<evidence type="ECO:0000256" key="1">
    <source>
        <dbReference type="ARBA" id="ARBA00005820"/>
    </source>
</evidence>
<reference evidence="6 7" key="1">
    <citation type="submission" date="2018-06" db="EMBL/GenBank/DDBJ databases">
        <title>Actinomadura craniellae sp. nov. isolated from marine sponge Craniella sp.</title>
        <authorList>
            <person name="Li L."/>
            <person name="Xu Q.H."/>
            <person name="Lin H.W."/>
            <person name="Lu Y.H."/>
        </authorList>
    </citation>
    <scope>NUCLEOTIDE SEQUENCE [LARGE SCALE GENOMIC DNA]</scope>
    <source>
        <strain evidence="6 7">LHW63021</strain>
    </source>
</reference>
<dbReference type="Pfam" id="PF03704">
    <property type="entry name" value="BTAD"/>
    <property type="match status" value="1"/>
</dbReference>
<feature type="region of interest" description="Disordered" evidence="4">
    <location>
        <begin position="1062"/>
        <end position="1085"/>
    </location>
</feature>
<feature type="DNA-binding region" description="OmpR/PhoB-type" evidence="3">
    <location>
        <begin position="1"/>
        <end position="89"/>
    </location>
</feature>
<evidence type="ECO:0000256" key="4">
    <source>
        <dbReference type="SAM" id="MobiDB-lite"/>
    </source>
</evidence>
<dbReference type="RefSeq" id="WP_111871981.1">
    <property type="nucleotide sequence ID" value="NZ_QLYX01000023.1"/>
</dbReference>
<dbReference type="Proteomes" id="UP000251891">
    <property type="component" value="Unassembled WGS sequence"/>
</dbReference>
<dbReference type="InterPro" id="IPR058852">
    <property type="entry name" value="HTH_77"/>
</dbReference>
<dbReference type="GO" id="GO:0003677">
    <property type="term" value="F:DNA binding"/>
    <property type="evidence" value="ECO:0007669"/>
    <property type="project" value="UniProtKB-UniRule"/>
</dbReference>
<dbReference type="SMART" id="SM00862">
    <property type="entry name" value="Trans_reg_C"/>
    <property type="match status" value="1"/>
</dbReference>
<dbReference type="OrthoDB" id="3194665at2"/>
<dbReference type="InterPro" id="IPR001867">
    <property type="entry name" value="OmpR/PhoB-type_DNA-bd"/>
</dbReference>
<dbReference type="Gene3D" id="3.40.50.300">
    <property type="entry name" value="P-loop containing nucleotide triphosphate hydrolases"/>
    <property type="match status" value="1"/>
</dbReference>
<dbReference type="PRINTS" id="PR00364">
    <property type="entry name" value="DISEASERSIST"/>
</dbReference>
<dbReference type="CDD" id="cd15831">
    <property type="entry name" value="BTAD"/>
    <property type="match status" value="1"/>
</dbReference>
<keyword evidence="2 3" id="KW-0238">DNA-binding</keyword>
<dbReference type="SUPFAM" id="SSF46894">
    <property type="entry name" value="C-terminal effector domain of the bipartite response regulators"/>
    <property type="match status" value="1"/>
</dbReference>
<dbReference type="Pfam" id="PF20703">
    <property type="entry name" value="nSTAND1"/>
    <property type="match status" value="1"/>
</dbReference>
<feature type="domain" description="OmpR/PhoB-type" evidence="5">
    <location>
        <begin position="1"/>
        <end position="89"/>
    </location>
</feature>
<dbReference type="Pfam" id="PF25872">
    <property type="entry name" value="HTH_77"/>
    <property type="match status" value="1"/>
</dbReference>
<dbReference type="PANTHER" id="PTHR47691">
    <property type="entry name" value="REGULATOR-RELATED"/>
    <property type="match status" value="1"/>
</dbReference>
<gene>
    <name evidence="6" type="ORF">DPM19_32750</name>
</gene>
<organism evidence="6 7">
    <name type="scientific">Actinomadura craniellae</name>
    <dbReference type="NCBI Taxonomy" id="2231787"/>
    <lineage>
        <taxon>Bacteria</taxon>
        <taxon>Bacillati</taxon>
        <taxon>Actinomycetota</taxon>
        <taxon>Actinomycetes</taxon>
        <taxon>Streptosporangiales</taxon>
        <taxon>Thermomonosporaceae</taxon>
        <taxon>Actinomadura</taxon>
    </lineage>
</organism>
<dbReference type="Gene3D" id="1.25.40.10">
    <property type="entry name" value="Tetratricopeptide repeat domain"/>
    <property type="match status" value="2"/>
</dbReference>
<evidence type="ECO:0000256" key="3">
    <source>
        <dbReference type="PROSITE-ProRule" id="PRU01091"/>
    </source>
</evidence>
<accession>A0A365GVT7</accession>
<dbReference type="InterPro" id="IPR011990">
    <property type="entry name" value="TPR-like_helical_dom_sf"/>
</dbReference>
<keyword evidence="7" id="KW-1185">Reference proteome</keyword>
<dbReference type="PROSITE" id="PS51755">
    <property type="entry name" value="OMPR_PHOB"/>
    <property type="match status" value="1"/>
</dbReference>
<dbReference type="InterPro" id="IPR036388">
    <property type="entry name" value="WH-like_DNA-bd_sf"/>
</dbReference>
<dbReference type="GO" id="GO:0000160">
    <property type="term" value="P:phosphorelay signal transduction system"/>
    <property type="evidence" value="ECO:0007669"/>
    <property type="project" value="InterPro"/>
</dbReference>
<dbReference type="SUPFAM" id="SSF52540">
    <property type="entry name" value="P-loop containing nucleoside triphosphate hydrolases"/>
    <property type="match status" value="1"/>
</dbReference>
<dbReference type="SMART" id="SM01043">
    <property type="entry name" value="BTAD"/>
    <property type="match status" value="1"/>
</dbReference>
<comment type="caution">
    <text evidence="6">The sequence shown here is derived from an EMBL/GenBank/DDBJ whole genome shotgun (WGS) entry which is preliminary data.</text>
</comment>
<dbReference type="SUPFAM" id="SSF48452">
    <property type="entry name" value="TPR-like"/>
    <property type="match status" value="2"/>
</dbReference>
<dbReference type="GO" id="GO:0006355">
    <property type="term" value="P:regulation of DNA-templated transcription"/>
    <property type="evidence" value="ECO:0007669"/>
    <property type="project" value="InterPro"/>
</dbReference>
<dbReference type="InterPro" id="IPR049052">
    <property type="entry name" value="nSTAND1"/>
</dbReference>
<evidence type="ECO:0000313" key="7">
    <source>
        <dbReference type="Proteomes" id="UP000251891"/>
    </source>
</evidence>